<proteinExistence type="predicted"/>
<dbReference type="InterPro" id="IPR019239">
    <property type="entry name" value="VapB_antitoxin"/>
</dbReference>
<name>A0AAE4K1K9_9ACTO</name>
<organism evidence="1 2">
    <name type="scientific">Actinomyces oris</name>
    <dbReference type="NCBI Taxonomy" id="544580"/>
    <lineage>
        <taxon>Bacteria</taxon>
        <taxon>Bacillati</taxon>
        <taxon>Actinomycetota</taxon>
        <taxon>Actinomycetes</taxon>
        <taxon>Actinomycetales</taxon>
        <taxon>Actinomycetaceae</taxon>
        <taxon>Actinomyces</taxon>
    </lineage>
</organism>
<evidence type="ECO:0000313" key="2">
    <source>
        <dbReference type="Proteomes" id="UP001180729"/>
    </source>
</evidence>
<dbReference type="Proteomes" id="UP001180729">
    <property type="component" value="Unassembled WGS sequence"/>
</dbReference>
<dbReference type="EMBL" id="JAMZMH010000002">
    <property type="protein sequence ID" value="MDT0247942.1"/>
    <property type="molecule type" value="Genomic_DNA"/>
</dbReference>
<accession>A0AAE4K1K9</accession>
<dbReference type="RefSeq" id="WP_311372142.1">
    <property type="nucleotide sequence ID" value="NZ_JAMZMH010000002.1"/>
</dbReference>
<dbReference type="AlphaFoldDB" id="A0AAE4K1K9"/>
<protein>
    <submittedName>
        <fullName evidence="1">Type II toxin-antitoxin system VapB family antitoxin</fullName>
    </submittedName>
</protein>
<evidence type="ECO:0000313" key="1">
    <source>
        <dbReference type="EMBL" id="MDT0247942.1"/>
    </source>
</evidence>
<dbReference type="Pfam" id="PF09957">
    <property type="entry name" value="VapB_antitoxin"/>
    <property type="match status" value="1"/>
</dbReference>
<reference evidence="1" key="1">
    <citation type="submission" date="2022-06" db="EMBL/GenBank/DDBJ databases">
        <title>Draft Genome Sequences of Three Actinomyces oris Strains, Isolated from Healthy Human Feces.</title>
        <authorList>
            <person name="Ye Y."/>
            <person name="Liu C."/>
            <person name="Zhao J."/>
            <person name="Xu J."/>
            <person name="Huang H."/>
            <person name="Wang B."/>
            <person name="Wei J."/>
            <person name="Jing X."/>
        </authorList>
    </citation>
    <scope>NUCLEOTIDE SEQUENCE</scope>
    <source>
        <strain evidence="1">CNGBCC1803368</strain>
    </source>
</reference>
<sequence>MRTTVTLSDDLIVKAQELTGITERTELLRAGLETLVRVESARRLAALGGSDRTASAAPRRRSASQ</sequence>
<comment type="caution">
    <text evidence="1">The sequence shown here is derived from an EMBL/GenBank/DDBJ whole genome shotgun (WGS) entry which is preliminary data.</text>
</comment>
<gene>
    <name evidence="1" type="ORF">RMW62_02450</name>
</gene>